<protein>
    <recommendedName>
        <fullName evidence="4">Two component regulator propeller</fullName>
    </recommendedName>
</protein>
<proteinExistence type="predicted"/>
<keyword evidence="1" id="KW-0732">Signal</keyword>
<sequence length="376" mass="43554">MNKVQMILYTILLTSFFFTFTSCDGQNNSKIQQEKTIEVGVTVPSTDKTIWAIYQDKNTNYWFGSKENGVFFYNGQQIKKITVKDGLVNNAIRGFQEDSQGNIFIETEGGVSKFDGQSFKTLRIANPEFPTNDWILEPDDLWFRIGASNNGVYRFDGQYLHFLKLPQSAEKDAFKSKNKNAISKPYGLYTIYKDRKGIMWFGTASFGICRFDGKTLSWHYEEQLQTTPEGGDFGTRAIFEDKEGTFWINNTRFRYNLKPDSSININFQKEDGIGYLDERNKKEYPFFLSITEDNEGNLWMVTYDNGVWKYNGKELIHYPIRDGETNVLLFTIFKDNKGVLWLGSHNAGVYKFNGKSFEKMFENKNERRTAVWPNGG</sequence>
<dbReference type="InterPro" id="IPR011110">
    <property type="entry name" value="Reg_prop"/>
</dbReference>
<dbReference type="Pfam" id="PF07494">
    <property type="entry name" value="Reg_prop"/>
    <property type="match status" value="1"/>
</dbReference>
<dbReference type="EMBL" id="JAQGEF010000011">
    <property type="protein sequence ID" value="MDA3615254.1"/>
    <property type="molecule type" value="Genomic_DNA"/>
</dbReference>
<keyword evidence="3" id="KW-1185">Reference proteome</keyword>
<accession>A0ABT4UKY1</accession>
<feature type="signal peptide" evidence="1">
    <location>
        <begin position="1"/>
        <end position="24"/>
    </location>
</feature>
<organism evidence="2 3">
    <name type="scientific">Polluticaenibacter yanchengensis</name>
    <dbReference type="NCBI Taxonomy" id="3014562"/>
    <lineage>
        <taxon>Bacteria</taxon>
        <taxon>Pseudomonadati</taxon>
        <taxon>Bacteroidota</taxon>
        <taxon>Chitinophagia</taxon>
        <taxon>Chitinophagales</taxon>
        <taxon>Chitinophagaceae</taxon>
        <taxon>Polluticaenibacter</taxon>
    </lineage>
</organism>
<gene>
    <name evidence="2" type="ORF">O3P16_10585</name>
</gene>
<dbReference type="Gene3D" id="2.130.10.10">
    <property type="entry name" value="YVTN repeat-like/Quinoprotein amine dehydrogenase"/>
    <property type="match status" value="2"/>
</dbReference>
<comment type="caution">
    <text evidence="2">The sequence shown here is derived from an EMBL/GenBank/DDBJ whole genome shotgun (WGS) entry which is preliminary data.</text>
</comment>
<name>A0ABT4UKY1_9BACT</name>
<dbReference type="SUPFAM" id="SSF63829">
    <property type="entry name" value="Calcium-dependent phosphotriesterase"/>
    <property type="match status" value="1"/>
</dbReference>
<dbReference type="Proteomes" id="UP001210231">
    <property type="component" value="Unassembled WGS sequence"/>
</dbReference>
<evidence type="ECO:0000313" key="3">
    <source>
        <dbReference type="Proteomes" id="UP001210231"/>
    </source>
</evidence>
<evidence type="ECO:0008006" key="4">
    <source>
        <dbReference type="Google" id="ProtNLM"/>
    </source>
</evidence>
<feature type="chain" id="PRO_5046782462" description="Two component regulator propeller" evidence="1">
    <location>
        <begin position="25"/>
        <end position="376"/>
    </location>
</feature>
<evidence type="ECO:0000256" key="1">
    <source>
        <dbReference type="SAM" id="SignalP"/>
    </source>
</evidence>
<evidence type="ECO:0000313" key="2">
    <source>
        <dbReference type="EMBL" id="MDA3615254.1"/>
    </source>
</evidence>
<reference evidence="2 3" key="1">
    <citation type="submission" date="2022-12" db="EMBL/GenBank/DDBJ databases">
        <title>Chitinophagaceae gen. sp. nov., a new member of the family Chitinophagaceae, isolated from soil in a chemical factory.</title>
        <authorList>
            <person name="Ke Z."/>
        </authorList>
    </citation>
    <scope>NUCLEOTIDE SEQUENCE [LARGE SCALE GENOMIC DNA]</scope>
    <source>
        <strain evidence="2 3">LY-5</strain>
    </source>
</reference>
<dbReference type="PROSITE" id="PS51257">
    <property type="entry name" value="PROKAR_LIPOPROTEIN"/>
    <property type="match status" value="1"/>
</dbReference>
<dbReference type="RefSeq" id="WP_407031579.1">
    <property type="nucleotide sequence ID" value="NZ_JAQGEF010000011.1"/>
</dbReference>
<dbReference type="InterPro" id="IPR015943">
    <property type="entry name" value="WD40/YVTN_repeat-like_dom_sf"/>
</dbReference>